<dbReference type="SUPFAM" id="SSF56349">
    <property type="entry name" value="DNA breaking-rejoining enzymes"/>
    <property type="match status" value="1"/>
</dbReference>
<keyword evidence="7" id="KW-1185">Reference proteome</keyword>
<evidence type="ECO:0000256" key="3">
    <source>
        <dbReference type="ARBA" id="ARBA00023125"/>
    </source>
</evidence>
<name>A0ABR8PEU9_9LACO</name>
<dbReference type="InterPro" id="IPR004107">
    <property type="entry name" value="Integrase_SAM-like_N"/>
</dbReference>
<organism evidence="6 7">
    <name type="scientific">Limosilactobacillus avistercoris</name>
    <dbReference type="NCBI Taxonomy" id="2762243"/>
    <lineage>
        <taxon>Bacteria</taxon>
        <taxon>Bacillati</taxon>
        <taxon>Bacillota</taxon>
        <taxon>Bacilli</taxon>
        <taxon>Lactobacillales</taxon>
        <taxon>Lactobacillaceae</taxon>
        <taxon>Limosilactobacillus</taxon>
    </lineage>
</organism>
<evidence type="ECO:0000256" key="2">
    <source>
        <dbReference type="ARBA" id="ARBA00022908"/>
    </source>
</evidence>
<protein>
    <submittedName>
        <fullName evidence="6">Site-specific integrase</fullName>
    </submittedName>
</protein>
<comment type="caution">
    <text evidence="6">The sequence shown here is derived from an EMBL/GenBank/DDBJ whole genome shotgun (WGS) entry which is preliminary data.</text>
</comment>
<dbReference type="PROSITE" id="PS51898">
    <property type="entry name" value="TYR_RECOMBINASE"/>
    <property type="match status" value="1"/>
</dbReference>
<evidence type="ECO:0000256" key="4">
    <source>
        <dbReference type="ARBA" id="ARBA00023172"/>
    </source>
</evidence>
<proteinExistence type="inferred from homology"/>
<dbReference type="PANTHER" id="PTHR30349:SF64">
    <property type="entry name" value="PROPHAGE INTEGRASE INTD-RELATED"/>
    <property type="match status" value="1"/>
</dbReference>
<dbReference type="InterPro" id="IPR002104">
    <property type="entry name" value="Integrase_catalytic"/>
</dbReference>
<dbReference type="InterPro" id="IPR050090">
    <property type="entry name" value="Tyrosine_recombinase_XerCD"/>
</dbReference>
<dbReference type="InterPro" id="IPR010998">
    <property type="entry name" value="Integrase_recombinase_N"/>
</dbReference>
<reference evidence="6 7" key="1">
    <citation type="submission" date="2020-08" db="EMBL/GenBank/DDBJ databases">
        <title>A Genomic Blueprint of the Chicken Gut Microbiome.</title>
        <authorList>
            <person name="Gilroy R."/>
            <person name="Ravi A."/>
            <person name="Getino M."/>
            <person name="Pursley I."/>
            <person name="Horton D.L."/>
            <person name="Alikhan N.-F."/>
            <person name="Baker D."/>
            <person name="Gharbi K."/>
            <person name="Hall N."/>
            <person name="Watson M."/>
            <person name="Adriaenssens E.M."/>
            <person name="Foster-Nyarko E."/>
            <person name="Jarju S."/>
            <person name="Secka A."/>
            <person name="Antonio M."/>
            <person name="Oren A."/>
            <person name="Chaudhuri R."/>
            <person name="La Ragione R.M."/>
            <person name="Hildebrand F."/>
            <person name="Pallen M.J."/>
        </authorList>
    </citation>
    <scope>NUCLEOTIDE SEQUENCE [LARGE SCALE GENOMIC DNA]</scope>
    <source>
        <strain evidence="6 7">Sa3CUN2</strain>
    </source>
</reference>
<evidence type="ECO:0000256" key="1">
    <source>
        <dbReference type="ARBA" id="ARBA00008857"/>
    </source>
</evidence>
<sequence>MAKTKYPNVYLDNKGQYYYLVELGHDLITGRRIQKKGRRDAQHNKFASAHEAYKEAVRIKNEYQERNGFANYSLTYDDFLDDFYIPSYKSDVENSTFKSRQSTFKHLKKWFGAKKLRDIRATDCEKFRVFLLGKSGYSQGFASLIYCMFRNTLDYAVRMDFLIKNPSRRTKTINKGKSTVAFWTKSEFEKVLSVIYTKDYYQHMCFVILYLYFTCGMRVSEGLALTYDDIDFEHHRLKIHKTLEMKNKNDYELKPYTKTINGIRTISLDNDTIRILKNWKKDQEKHGVHNFIMSYDDTPMSRTTIPLIVKRFAKLAGVKPIQAKGLRHSSVSYLINEFNADVLTISRRLGHSSPEITLKYYAHLWPRNDETIADKMEGNINFKSATKNQLNFTGNQNIRSVK</sequence>
<evidence type="ECO:0000313" key="6">
    <source>
        <dbReference type="EMBL" id="MBD7895723.1"/>
    </source>
</evidence>
<gene>
    <name evidence="6" type="ORF">H9564_08515</name>
</gene>
<dbReference type="EMBL" id="JACSQW010000031">
    <property type="protein sequence ID" value="MBD7895723.1"/>
    <property type="molecule type" value="Genomic_DNA"/>
</dbReference>
<dbReference type="RefSeq" id="WP_191685044.1">
    <property type="nucleotide sequence ID" value="NZ_JACSQW010000031.1"/>
</dbReference>
<dbReference type="CDD" id="cd01189">
    <property type="entry name" value="INT_ICEBs1_C_like"/>
    <property type="match status" value="1"/>
</dbReference>
<keyword evidence="3" id="KW-0238">DNA-binding</keyword>
<keyword evidence="2" id="KW-0229">DNA integration</keyword>
<dbReference type="PANTHER" id="PTHR30349">
    <property type="entry name" value="PHAGE INTEGRASE-RELATED"/>
    <property type="match status" value="1"/>
</dbReference>
<evidence type="ECO:0000313" key="7">
    <source>
        <dbReference type="Proteomes" id="UP000616837"/>
    </source>
</evidence>
<keyword evidence="4" id="KW-0233">DNA recombination</keyword>
<dbReference type="Proteomes" id="UP000616837">
    <property type="component" value="Unassembled WGS sequence"/>
</dbReference>
<accession>A0ABR8PEU9</accession>
<dbReference type="InterPro" id="IPR011010">
    <property type="entry name" value="DNA_brk_join_enz"/>
</dbReference>
<evidence type="ECO:0000259" key="5">
    <source>
        <dbReference type="PROSITE" id="PS51898"/>
    </source>
</evidence>
<feature type="domain" description="Tyr recombinase" evidence="5">
    <location>
        <begin position="178"/>
        <end position="374"/>
    </location>
</feature>
<dbReference type="Pfam" id="PF14659">
    <property type="entry name" value="Phage_int_SAM_3"/>
    <property type="match status" value="1"/>
</dbReference>
<dbReference type="Pfam" id="PF00589">
    <property type="entry name" value="Phage_integrase"/>
    <property type="match status" value="1"/>
</dbReference>
<dbReference type="Gene3D" id="1.10.443.10">
    <property type="entry name" value="Intergrase catalytic core"/>
    <property type="match status" value="1"/>
</dbReference>
<dbReference type="InterPro" id="IPR013762">
    <property type="entry name" value="Integrase-like_cat_sf"/>
</dbReference>
<dbReference type="Gene3D" id="1.10.150.130">
    <property type="match status" value="1"/>
</dbReference>
<comment type="similarity">
    <text evidence="1">Belongs to the 'phage' integrase family.</text>
</comment>